<dbReference type="EMBL" id="JAWDGP010004413">
    <property type="protein sequence ID" value="KAK3764685.1"/>
    <property type="molecule type" value="Genomic_DNA"/>
</dbReference>
<evidence type="ECO:0000256" key="6">
    <source>
        <dbReference type="ARBA" id="ARBA00022771"/>
    </source>
</evidence>
<evidence type="ECO:0000256" key="3">
    <source>
        <dbReference type="ARBA" id="ARBA00005383"/>
    </source>
</evidence>
<name>A0AAE1DCA3_9GAST</name>
<evidence type="ECO:0000256" key="11">
    <source>
        <dbReference type="SAM" id="MobiDB-lite"/>
    </source>
</evidence>
<evidence type="ECO:0000256" key="7">
    <source>
        <dbReference type="ARBA" id="ARBA00022786"/>
    </source>
</evidence>
<feature type="compositionally biased region" description="Low complexity" evidence="11">
    <location>
        <begin position="558"/>
        <end position="569"/>
    </location>
</feature>
<feature type="region of interest" description="Disordered" evidence="11">
    <location>
        <begin position="436"/>
        <end position="504"/>
    </location>
</feature>
<comment type="pathway">
    <text evidence="2">Protein modification; protein sumoylation.</text>
</comment>
<dbReference type="SUPFAM" id="SSF68906">
    <property type="entry name" value="SAP domain"/>
    <property type="match status" value="1"/>
</dbReference>
<dbReference type="PROSITE" id="PS50800">
    <property type="entry name" value="SAP"/>
    <property type="match status" value="1"/>
</dbReference>
<feature type="compositionally biased region" description="Low complexity" evidence="11">
    <location>
        <begin position="622"/>
        <end position="644"/>
    </location>
</feature>
<feature type="compositionally biased region" description="Low complexity" evidence="11">
    <location>
        <begin position="471"/>
        <end position="484"/>
    </location>
</feature>
<feature type="compositionally biased region" description="Low complexity" evidence="11">
    <location>
        <begin position="494"/>
        <end position="504"/>
    </location>
</feature>
<dbReference type="Gene3D" id="1.10.720.30">
    <property type="entry name" value="SAP domain"/>
    <property type="match status" value="1"/>
</dbReference>
<evidence type="ECO:0000256" key="2">
    <source>
        <dbReference type="ARBA" id="ARBA00004718"/>
    </source>
</evidence>
<dbReference type="GO" id="GO:0097240">
    <property type="term" value="P:chromosome attachment to the nuclear envelope"/>
    <property type="evidence" value="ECO:0007669"/>
    <property type="project" value="UniProtKB-ARBA"/>
</dbReference>
<evidence type="ECO:0000256" key="8">
    <source>
        <dbReference type="ARBA" id="ARBA00022833"/>
    </source>
</evidence>
<dbReference type="PROSITE" id="PS51466">
    <property type="entry name" value="PINIT"/>
    <property type="match status" value="1"/>
</dbReference>
<evidence type="ECO:0000256" key="10">
    <source>
        <dbReference type="PROSITE-ProRule" id="PRU00452"/>
    </source>
</evidence>
<comment type="caution">
    <text evidence="15">The sequence shown here is derived from an EMBL/GenBank/DDBJ whole genome shotgun (WGS) entry which is preliminary data.</text>
</comment>
<keyword evidence="16" id="KW-1185">Reference proteome</keyword>
<dbReference type="InterPro" id="IPR003034">
    <property type="entry name" value="SAP_dom"/>
</dbReference>
<keyword evidence="6 10" id="KW-0863">Zinc-finger</keyword>
<feature type="domain" description="SP-RING-type" evidence="13">
    <location>
        <begin position="346"/>
        <end position="427"/>
    </location>
</feature>
<dbReference type="Gene3D" id="2.60.120.780">
    <property type="entry name" value="PINIT domain"/>
    <property type="match status" value="1"/>
</dbReference>
<keyword evidence="4" id="KW-0808">Transferase</keyword>
<evidence type="ECO:0000259" key="13">
    <source>
        <dbReference type="PROSITE" id="PS51044"/>
    </source>
</evidence>
<dbReference type="GO" id="GO:0006357">
    <property type="term" value="P:regulation of transcription by RNA polymerase II"/>
    <property type="evidence" value="ECO:0007669"/>
    <property type="project" value="TreeGrafter"/>
</dbReference>
<accession>A0AAE1DCA3</accession>
<evidence type="ECO:0000259" key="12">
    <source>
        <dbReference type="PROSITE" id="PS50800"/>
    </source>
</evidence>
<dbReference type="AlphaFoldDB" id="A0AAE1DCA3"/>
<evidence type="ECO:0000256" key="9">
    <source>
        <dbReference type="ARBA" id="ARBA00023242"/>
    </source>
</evidence>
<gene>
    <name evidence="15" type="ORF">RRG08_019887</name>
</gene>
<dbReference type="Pfam" id="PF02891">
    <property type="entry name" value="zf-MIZ"/>
    <property type="match status" value="1"/>
</dbReference>
<dbReference type="CDD" id="cd16790">
    <property type="entry name" value="SP-RING_PIAS"/>
    <property type="match status" value="1"/>
</dbReference>
<dbReference type="GO" id="GO:0008270">
    <property type="term" value="F:zinc ion binding"/>
    <property type="evidence" value="ECO:0007669"/>
    <property type="project" value="UniProtKB-KW"/>
</dbReference>
<feature type="compositionally biased region" description="Low complexity" evidence="11">
    <location>
        <begin position="455"/>
        <end position="464"/>
    </location>
</feature>
<keyword evidence="8" id="KW-0862">Zinc</keyword>
<keyword evidence="5" id="KW-0479">Metal-binding</keyword>
<dbReference type="FunFam" id="2.60.120.780:FF:000001">
    <property type="entry name" value="E3 SUMO-protein ligase PIAS2 isoform X1"/>
    <property type="match status" value="1"/>
</dbReference>
<organism evidence="15 16">
    <name type="scientific">Elysia crispata</name>
    <name type="common">lettuce slug</name>
    <dbReference type="NCBI Taxonomy" id="231223"/>
    <lineage>
        <taxon>Eukaryota</taxon>
        <taxon>Metazoa</taxon>
        <taxon>Spiralia</taxon>
        <taxon>Lophotrochozoa</taxon>
        <taxon>Mollusca</taxon>
        <taxon>Gastropoda</taxon>
        <taxon>Heterobranchia</taxon>
        <taxon>Euthyneura</taxon>
        <taxon>Panpulmonata</taxon>
        <taxon>Sacoglossa</taxon>
        <taxon>Placobranchoidea</taxon>
        <taxon>Plakobranchidae</taxon>
        <taxon>Elysia</taxon>
    </lineage>
</organism>
<dbReference type="InterPro" id="IPR013083">
    <property type="entry name" value="Znf_RING/FYVE/PHD"/>
</dbReference>
<dbReference type="FunFam" id="1.10.720.30:FF:000001">
    <property type="entry name" value="E3 SUMO-protein ligase PIAS2 isoform 1"/>
    <property type="match status" value="1"/>
</dbReference>
<evidence type="ECO:0000256" key="1">
    <source>
        <dbReference type="ARBA" id="ARBA00004123"/>
    </source>
</evidence>
<dbReference type="Pfam" id="PF14324">
    <property type="entry name" value="PINIT"/>
    <property type="match status" value="1"/>
</dbReference>
<sequence>MADLAELKQMVLSFRVSELHVLLGFAGRNKSGRKQELTQRALALVQKGCALPVQIKIRELYRQIYPMTKSQSITTHHKDPSTMPMMHRHPGMIGYPPEGPDAMQRRSKTSDNRIRSQPSVPRSYSFLYHGNASQMGLDYSVMNNLRSMLPQQQSMPVNPDVKLRHLPFYDVLGELMKPSTLIPKNNGRMQETLFVFHLTPQQAQDITMSRDFRPGARCEYTVQVQVRFCLLETTCEQADTFPSQIQVRVNNKPAALPNVIPTNKPNVEPKRPGRPVDITSLCRLSPTVSNAITVTWASDPARSFCMSIYLVRKLTSDMLLTRLKQFGNRHLDHTKALIKEKLAQDPDSEIATTSLRVSLMCPLGKMRMQIPCRASTCTHLQCFDAATFLMMNERKPTWMCPVCDRPCPYEKLIIDGYFVEIFRNAPSCNDIIFHDDGSWSPMKPQKESSSQVVLTPSTPKASAPPTAPQVSTPSSVISLSSATTNQTPTNQSGSAPKTSAPAAAKAPVIDLTLDSSDEDEESIIQQAPPQPVTTSPSPVINLDAPSPAPISTMPPSPATVLSSKSSSPSPAVPPVSAPTSHPTRPPPYQSNGGYTSGPGSHSSTHSGGGRDSPALSAVDSILQSSSSALGQPSPSSSSMQSQPLNLEAMSDADFDDFLKGLSWGV</sequence>
<dbReference type="Proteomes" id="UP001283361">
    <property type="component" value="Unassembled WGS sequence"/>
</dbReference>
<feature type="region of interest" description="Disordered" evidence="11">
    <location>
        <begin position="97"/>
        <end position="118"/>
    </location>
</feature>
<evidence type="ECO:0000256" key="5">
    <source>
        <dbReference type="ARBA" id="ARBA00022723"/>
    </source>
</evidence>
<keyword evidence="9" id="KW-0539">Nucleus</keyword>
<dbReference type="Gene3D" id="3.30.40.10">
    <property type="entry name" value="Zinc/RING finger domain, C3HC4 (zinc finger)"/>
    <property type="match status" value="1"/>
</dbReference>
<proteinExistence type="inferred from homology"/>
<keyword evidence="7" id="KW-0833">Ubl conjugation pathway</keyword>
<evidence type="ECO:0000313" key="15">
    <source>
        <dbReference type="EMBL" id="KAK3764685.1"/>
    </source>
</evidence>
<dbReference type="InterPro" id="IPR023321">
    <property type="entry name" value="PINIT"/>
</dbReference>
<evidence type="ECO:0000256" key="4">
    <source>
        <dbReference type="ARBA" id="ARBA00022679"/>
    </source>
</evidence>
<dbReference type="GO" id="GO:0003712">
    <property type="term" value="F:transcription coregulator activity"/>
    <property type="evidence" value="ECO:0007669"/>
    <property type="project" value="TreeGrafter"/>
</dbReference>
<dbReference type="InterPro" id="IPR004181">
    <property type="entry name" value="Znf_MIZ"/>
</dbReference>
<dbReference type="GO" id="GO:0000785">
    <property type="term" value="C:chromatin"/>
    <property type="evidence" value="ECO:0007669"/>
    <property type="project" value="TreeGrafter"/>
</dbReference>
<dbReference type="SMART" id="SM00513">
    <property type="entry name" value="SAP"/>
    <property type="match status" value="1"/>
</dbReference>
<dbReference type="PANTHER" id="PTHR10782">
    <property type="entry name" value="ZINC FINGER MIZ DOMAIN-CONTAINING PROTEIN"/>
    <property type="match status" value="1"/>
</dbReference>
<evidence type="ECO:0000259" key="14">
    <source>
        <dbReference type="PROSITE" id="PS51466"/>
    </source>
</evidence>
<dbReference type="PROSITE" id="PS51044">
    <property type="entry name" value="ZF_SP_RING"/>
    <property type="match status" value="1"/>
</dbReference>
<feature type="compositionally biased region" description="Pro residues" evidence="11">
    <location>
        <begin position="546"/>
        <end position="557"/>
    </location>
</feature>
<comment type="similarity">
    <text evidence="3">Belongs to the PIAS family.</text>
</comment>
<dbReference type="PANTHER" id="PTHR10782:SF94">
    <property type="entry name" value="SUPPRESSOR OF VARIEGATION 2-10, ISOFORM I"/>
    <property type="match status" value="1"/>
</dbReference>
<comment type="subcellular location">
    <subcellularLocation>
        <location evidence="1">Nucleus</location>
    </subcellularLocation>
</comment>
<evidence type="ECO:0000313" key="16">
    <source>
        <dbReference type="Proteomes" id="UP001283361"/>
    </source>
</evidence>
<dbReference type="GO" id="GO:0005634">
    <property type="term" value="C:nucleus"/>
    <property type="evidence" value="ECO:0007669"/>
    <property type="project" value="UniProtKB-SubCell"/>
</dbReference>
<dbReference type="GO" id="GO:0016925">
    <property type="term" value="P:protein sumoylation"/>
    <property type="evidence" value="ECO:0007669"/>
    <property type="project" value="TreeGrafter"/>
</dbReference>
<feature type="domain" description="PINIT" evidence="14">
    <location>
        <begin position="147"/>
        <end position="314"/>
    </location>
</feature>
<dbReference type="InterPro" id="IPR036361">
    <property type="entry name" value="SAP_dom_sf"/>
</dbReference>
<dbReference type="InterPro" id="IPR038654">
    <property type="entry name" value="PINIT_sf"/>
</dbReference>
<dbReference type="GO" id="GO:0061665">
    <property type="term" value="F:SUMO ligase activity"/>
    <property type="evidence" value="ECO:0007669"/>
    <property type="project" value="TreeGrafter"/>
</dbReference>
<feature type="region of interest" description="Disordered" evidence="11">
    <location>
        <begin position="516"/>
        <end position="646"/>
    </location>
</feature>
<feature type="domain" description="SAP" evidence="12">
    <location>
        <begin position="11"/>
        <end position="45"/>
    </location>
</feature>
<dbReference type="FunFam" id="3.30.40.10:FF:000247">
    <property type="entry name" value="Uncharacterized protein, isoform B"/>
    <property type="match status" value="1"/>
</dbReference>
<protein>
    <submittedName>
        <fullName evidence="15">Uncharacterized protein</fullName>
    </submittedName>
</protein>
<reference evidence="15" key="1">
    <citation type="journal article" date="2023" name="G3 (Bethesda)">
        <title>A reference genome for the long-term kleptoplast-retaining sea slug Elysia crispata morphotype clarki.</title>
        <authorList>
            <person name="Eastman K.E."/>
            <person name="Pendleton A.L."/>
            <person name="Shaikh M.A."/>
            <person name="Suttiyut T."/>
            <person name="Ogas R."/>
            <person name="Tomko P."/>
            <person name="Gavelis G."/>
            <person name="Widhalm J.R."/>
            <person name="Wisecaver J.H."/>
        </authorList>
    </citation>
    <scope>NUCLEOTIDE SEQUENCE</scope>
    <source>
        <strain evidence="15">ECLA1</strain>
    </source>
</reference>